<name>A0AAV1RNK2_9ROSI</name>
<dbReference type="EMBL" id="CAWUPB010001116">
    <property type="protein sequence ID" value="CAK7338294.1"/>
    <property type="molecule type" value="Genomic_DNA"/>
</dbReference>
<dbReference type="AlphaFoldDB" id="A0AAV1RNK2"/>
<dbReference type="Proteomes" id="UP001314170">
    <property type="component" value="Unassembled WGS sequence"/>
</dbReference>
<evidence type="ECO:0000313" key="2">
    <source>
        <dbReference type="Proteomes" id="UP001314170"/>
    </source>
</evidence>
<sequence>MEMSGRQISGVGLMVAYPYNDTCRTRLVAPIWNLGDFWKDTIVEQNRGGLRA</sequence>
<accession>A0AAV1RNK2</accession>
<evidence type="ECO:0000313" key="1">
    <source>
        <dbReference type="EMBL" id="CAK7338294.1"/>
    </source>
</evidence>
<gene>
    <name evidence="1" type="ORF">DCAF_LOCUS13338</name>
</gene>
<reference evidence="1 2" key="1">
    <citation type="submission" date="2024-01" db="EMBL/GenBank/DDBJ databases">
        <authorList>
            <person name="Waweru B."/>
        </authorList>
    </citation>
    <scope>NUCLEOTIDE SEQUENCE [LARGE SCALE GENOMIC DNA]</scope>
</reference>
<proteinExistence type="predicted"/>
<comment type="caution">
    <text evidence="1">The sequence shown here is derived from an EMBL/GenBank/DDBJ whole genome shotgun (WGS) entry which is preliminary data.</text>
</comment>
<organism evidence="1 2">
    <name type="scientific">Dovyalis caffra</name>
    <dbReference type="NCBI Taxonomy" id="77055"/>
    <lineage>
        <taxon>Eukaryota</taxon>
        <taxon>Viridiplantae</taxon>
        <taxon>Streptophyta</taxon>
        <taxon>Embryophyta</taxon>
        <taxon>Tracheophyta</taxon>
        <taxon>Spermatophyta</taxon>
        <taxon>Magnoliopsida</taxon>
        <taxon>eudicotyledons</taxon>
        <taxon>Gunneridae</taxon>
        <taxon>Pentapetalae</taxon>
        <taxon>rosids</taxon>
        <taxon>fabids</taxon>
        <taxon>Malpighiales</taxon>
        <taxon>Salicaceae</taxon>
        <taxon>Flacourtieae</taxon>
        <taxon>Dovyalis</taxon>
    </lineage>
</organism>
<protein>
    <submittedName>
        <fullName evidence="1">Uncharacterized protein</fullName>
    </submittedName>
</protein>
<keyword evidence="2" id="KW-1185">Reference proteome</keyword>